<dbReference type="RefSeq" id="WP_006103841.1">
    <property type="nucleotide sequence ID" value="NZ_DS989860.1"/>
</dbReference>
<dbReference type="InterPro" id="IPR036736">
    <property type="entry name" value="ACP-like_sf"/>
</dbReference>
<dbReference type="GO" id="GO:0031177">
    <property type="term" value="F:phosphopantetheine binding"/>
    <property type="evidence" value="ECO:0007669"/>
    <property type="project" value="InterPro"/>
</dbReference>
<dbReference type="Pfam" id="PF13193">
    <property type="entry name" value="AMP-binding_C"/>
    <property type="match status" value="1"/>
</dbReference>
<comment type="cofactor">
    <cofactor evidence="1">
        <name>pantetheine 4'-phosphate</name>
        <dbReference type="ChEBI" id="CHEBI:47942"/>
    </cofactor>
</comment>
<name>B4VYJ3_9CYAN</name>
<evidence type="ECO:0000259" key="4">
    <source>
        <dbReference type="PROSITE" id="PS50075"/>
    </source>
</evidence>
<dbReference type="Gene3D" id="2.30.38.10">
    <property type="entry name" value="Luciferase, Domain 3"/>
    <property type="match status" value="1"/>
</dbReference>
<dbReference type="InterPro" id="IPR013120">
    <property type="entry name" value="FAR_NAD-bd"/>
</dbReference>
<feature type="domain" description="Carrier" evidence="4">
    <location>
        <begin position="862"/>
        <end position="937"/>
    </location>
</feature>
<dbReference type="EMBL" id="DS989860">
    <property type="protein sequence ID" value="EDX73039.1"/>
    <property type="molecule type" value="Genomic_DNA"/>
</dbReference>
<dbReference type="SMART" id="SM00823">
    <property type="entry name" value="PKS_PP"/>
    <property type="match status" value="1"/>
</dbReference>
<dbReference type="STRING" id="118168.MC7420_2657"/>
<dbReference type="eggNOG" id="COG1020">
    <property type="taxonomic scope" value="Bacteria"/>
</dbReference>
<keyword evidence="3" id="KW-0597">Phosphoprotein</keyword>
<dbReference type="InterPro" id="IPR006162">
    <property type="entry name" value="Ppantetheine_attach_site"/>
</dbReference>
<dbReference type="GO" id="GO:0035438">
    <property type="term" value="F:cyclic-di-GMP binding"/>
    <property type="evidence" value="ECO:0007669"/>
    <property type="project" value="InterPro"/>
</dbReference>
<dbReference type="PROSITE" id="PS50075">
    <property type="entry name" value="CARRIER"/>
    <property type="match status" value="1"/>
</dbReference>
<dbReference type="PROSITE" id="PS00012">
    <property type="entry name" value="PHOSPHOPANTETHEINE"/>
    <property type="match status" value="1"/>
</dbReference>
<dbReference type="Gene3D" id="3.40.50.720">
    <property type="entry name" value="NAD(P)-binding Rossmann-like Domain"/>
    <property type="match status" value="1"/>
</dbReference>
<dbReference type="FunFam" id="1.10.1200.10:FF:000005">
    <property type="entry name" value="Nonribosomal peptide synthetase 1"/>
    <property type="match status" value="1"/>
</dbReference>
<dbReference type="InterPro" id="IPR009875">
    <property type="entry name" value="PilZ_domain"/>
</dbReference>
<dbReference type="InterPro" id="IPR010080">
    <property type="entry name" value="Thioester_reductase-like_dom"/>
</dbReference>
<dbReference type="Proteomes" id="UP000003835">
    <property type="component" value="Unassembled WGS sequence"/>
</dbReference>
<dbReference type="HOGENOM" id="CLU_000022_2_17_3"/>
<accession>B4VYJ3</accession>
<evidence type="ECO:0000313" key="6">
    <source>
        <dbReference type="Proteomes" id="UP000003835"/>
    </source>
</evidence>
<dbReference type="InterPro" id="IPR045851">
    <property type="entry name" value="AMP-bd_C_sf"/>
</dbReference>
<dbReference type="eggNOG" id="COG3320">
    <property type="taxonomic scope" value="Bacteria"/>
</dbReference>
<dbReference type="Gene3D" id="1.10.1200.10">
    <property type="entry name" value="ACP-like"/>
    <property type="match status" value="1"/>
</dbReference>
<dbReference type="SUPFAM" id="SSF51735">
    <property type="entry name" value="NAD(P)-binding Rossmann-fold domains"/>
    <property type="match status" value="1"/>
</dbReference>
<proteinExistence type="predicted"/>
<evidence type="ECO:0000256" key="3">
    <source>
        <dbReference type="ARBA" id="ARBA00022553"/>
    </source>
</evidence>
<dbReference type="Pfam" id="PF00550">
    <property type="entry name" value="PP-binding"/>
    <property type="match status" value="1"/>
</dbReference>
<dbReference type="Pfam" id="PF00501">
    <property type="entry name" value="AMP-binding"/>
    <property type="match status" value="1"/>
</dbReference>
<dbReference type="SUPFAM" id="SSF141371">
    <property type="entry name" value="PilZ domain-like"/>
    <property type="match status" value="2"/>
</dbReference>
<dbReference type="Pfam" id="PF07238">
    <property type="entry name" value="PilZ"/>
    <property type="match status" value="2"/>
</dbReference>
<dbReference type="NCBIfam" id="TIGR01733">
    <property type="entry name" value="AA-adenyl-dom"/>
    <property type="match status" value="1"/>
</dbReference>
<dbReference type="SUPFAM" id="SSF56801">
    <property type="entry name" value="Acetyl-CoA synthetase-like"/>
    <property type="match status" value="1"/>
</dbReference>
<dbReference type="Gene3D" id="3.30.300.30">
    <property type="match status" value="2"/>
</dbReference>
<dbReference type="Gene3D" id="3.40.50.980">
    <property type="match status" value="2"/>
</dbReference>
<evidence type="ECO:0000256" key="2">
    <source>
        <dbReference type="ARBA" id="ARBA00022450"/>
    </source>
</evidence>
<dbReference type="InterPro" id="IPR036291">
    <property type="entry name" value="NAD(P)-bd_dom_sf"/>
</dbReference>
<dbReference type="Gene3D" id="2.40.10.220">
    <property type="entry name" value="predicted glycosyltransferase like domains"/>
    <property type="match status" value="1"/>
</dbReference>
<dbReference type="PANTHER" id="PTHR44845">
    <property type="entry name" value="CARRIER DOMAIN-CONTAINING PROTEIN"/>
    <property type="match status" value="1"/>
</dbReference>
<sequence>MIERSFQSSLEIEQFHGVPDTSKKRELQQRLEQLNQTQTYYPADYCIHQLIEQAERRTPDKIAIRFDGQTLTYRELNRRANQVAHYLQTLQVRPDVLVGICLERSLDMVVGLLGILKAGGAYVPLDPAYPQERLALMIEDSQVTVLVTEQDQLIRLPDTQAQVVCLDSDRQTITKHSPENLDSGVTPDHLAYTIYTSGSTGKPKGVQVLHRGVVNFLTSMSVAPGLTPNDTLLAVTTICFDIAALELYLPLIVSADIVLVTRDVAADATQLIPVLQESGATVMQATPATWRMLLAAGWQGNPQLKILCGGEPMSRELARQLLERSASLWNMYGPTETTIWSAVHQVESADKTIPIGRPIANTQIYLAHPEQNSSDPIKFVPVEEPGELLIGGVGLARGYLNRPDLTDERFIPDPFSPEPGARLYRTGDLARYLPDGTLECLGRLDHQVKIRGFRIELGEIESALYQHPGIRDAVVVARDDSSGEKRLVAYLVSDLDVENVPLETTCWVACEGNPEIELTTSNFSVNSIRLLHAPTSWRNGQSLTLRCQFPGVSDALQLTGTIATKALEWVDVCLDTTSSQRTGLRQSIKHIAQTQGLVVHDLRRQEPRTPLTINCLAELESGEKVPVMTQNISQEGICLKATTANPWQIDQRLLLRLQLPGGETPLWLQGDIVWQFEDYVGVKFDTTTSQKAKLHRSLGNLRTEPRIPLQIKGMAEFESGQQVEIITQNFSRNGISLKALTPTFWHNNQPVLLRVKLPGVDNLLWLQGTVAWHAEENAGVIFETTATQQEQIYQSLEHIVKTQGLSLAQLRSFLSDKLPTYMVPSTFVLLDSLPLTPNRKVDRKALPDPNQAQQVAQDTFVAPRTPVEQELAQIWATVLDVERVGVYDNFFELGGHSLLTAQLLSQVREQFQVELPLFALFEAPTVAELAQTITAKTEVDPSHPEGDGTTVTGTIAVTNLVNDAVLDETIYPEKPYRQPDTAPEKILITGASGFLGAFLLRELLQHTNATVYCLVRAKTLEAGQQKIAASFNRYLLSSDKLESRIVPVLGDLAQPRLGLSESQYEALTHEIDCIYHNGAFVNLIYPYSALRSANVLGTQEILKLASKTKVKPVHFVSTLDVFQSPRYAQMSVILEQDELESGDDLSDGYAQSKWVGEKLVKQAHARGIPASIYRPGMITGHSQTGASQQGDLIDRLIKGLIQLGSAPELDLNLSLTPVDYVSQSIVHLSQQPDLFGQAFHLVSPEMVSLRQLVDEIRAIGHPIEWMDYSTWQDKLVQVARSQPDNALSPLVFLFTQWVGENQRPYLETAALVSQAFDSQNTLAGLAGTNIVCPSVNSQVIWAYLAYNQLV</sequence>
<dbReference type="InterPro" id="IPR000873">
    <property type="entry name" value="AMP-dep_synth/lig_dom"/>
</dbReference>
<dbReference type="PANTHER" id="PTHR44845:SF6">
    <property type="entry name" value="BETA-ALANINE-ACTIVATING ENZYME"/>
    <property type="match status" value="1"/>
</dbReference>
<dbReference type="SUPFAM" id="SSF47336">
    <property type="entry name" value="ACP-like"/>
    <property type="match status" value="1"/>
</dbReference>
<protein>
    <submittedName>
        <fullName evidence="5">Type IV pilus assembly protein PilZ</fullName>
    </submittedName>
</protein>
<dbReference type="FunFam" id="3.40.50.980:FF:000001">
    <property type="entry name" value="Non-ribosomal peptide synthetase"/>
    <property type="match status" value="1"/>
</dbReference>
<dbReference type="PIRSF" id="PIRSF001617">
    <property type="entry name" value="Alpha-AR"/>
    <property type="match status" value="1"/>
</dbReference>
<gene>
    <name evidence="5" type="ORF">MC7420_2657</name>
</gene>
<evidence type="ECO:0000256" key="1">
    <source>
        <dbReference type="ARBA" id="ARBA00001957"/>
    </source>
</evidence>
<dbReference type="FunFam" id="3.40.50.12780:FF:000012">
    <property type="entry name" value="Non-ribosomal peptide synthetase"/>
    <property type="match status" value="1"/>
</dbReference>
<organism evidence="5 6">
    <name type="scientific">Coleofasciculus chthonoplastes PCC 7420</name>
    <dbReference type="NCBI Taxonomy" id="118168"/>
    <lineage>
        <taxon>Bacteria</taxon>
        <taxon>Bacillati</taxon>
        <taxon>Cyanobacteriota</taxon>
        <taxon>Cyanophyceae</taxon>
        <taxon>Coleofasciculales</taxon>
        <taxon>Coleofasciculaceae</taxon>
        <taxon>Coleofasciculus</taxon>
    </lineage>
</organism>
<dbReference type="Pfam" id="PF07993">
    <property type="entry name" value="NAD_binding_4"/>
    <property type="match status" value="1"/>
</dbReference>
<keyword evidence="2" id="KW-0596">Phosphopantetheine</keyword>
<reference evidence="5 6" key="1">
    <citation type="submission" date="2008-07" db="EMBL/GenBank/DDBJ databases">
        <authorList>
            <person name="Tandeau de Marsac N."/>
            <person name="Ferriera S."/>
            <person name="Johnson J."/>
            <person name="Kravitz S."/>
            <person name="Beeson K."/>
            <person name="Sutton G."/>
            <person name="Rogers Y.-H."/>
            <person name="Friedman R."/>
            <person name="Frazier M."/>
            <person name="Venter J.C."/>
        </authorList>
    </citation>
    <scope>NUCLEOTIDE SEQUENCE [LARGE SCALE GENOMIC DNA]</scope>
    <source>
        <strain evidence="5 6">PCC 7420</strain>
    </source>
</reference>
<dbReference type="InterPro" id="IPR010071">
    <property type="entry name" value="AA_adenyl_dom"/>
</dbReference>
<dbReference type="InterPro" id="IPR025110">
    <property type="entry name" value="AMP-bd_C"/>
</dbReference>
<dbReference type="InterPro" id="IPR009081">
    <property type="entry name" value="PP-bd_ACP"/>
</dbReference>
<keyword evidence="6" id="KW-1185">Reference proteome</keyword>
<dbReference type="CDD" id="cd05235">
    <property type="entry name" value="SDR_e1"/>
    <property type="match status" value="1"/>
</dbReference>
<evidence type="ECO:0000313" key="5">
    <source>
        <dbReference type="EMBL" id="EDX73039.1"/>
    </source>
</evidence>
<dbReference type="CDD" id="cd12116">
    <property type="entry name" value="A_NRPS_Ta1_like"/>
    <property type="match status" value="1"/>
</dbReference>
<dbReference type="InterPro" id="IPR020806">
    <property type="entry name" value="PKS_PP-bd"/>
</dbReference>
<dbReference type="NCBIfam" id="TIGR01746">
    <property type="entry name" value="Thioester-redct"/>
    <property type="match status" value="1"/>
</dbReference>